<protein>
    <submittedName>
        <fullName evidence="1">Cupin</fullName>
    </submittedName>
</protein>
<dbReference type="SUPFAM" id="SSF51182">
    <property type="entry name" value="RmlC-like cupins"/>
    <property type="match status" value="1"/>
</dbReference>
<evidence type="ECO:0000313" key="2">
    <source>
        <dbReference type="Proteomes" id="UP000325218"/>
    </source>
</evidence>
<dbReference type="AlphaFoldDB" id="A0A5D0CKP8"/>
<name>A0A5D0CKP8_9BACL</name>
<reference evidence="1 2" key="1">
    <citation type="submission" date="2019-08" db="EMBL/GenBank/DDBJ databases">
        <title>Genome sequencing of Paenibacillus faecis DSM 23593(T).</title>
        <authorList>
            <person name="Kook J.-K."/>
            <person name="Park S.-N."/>
            <person name="Lim Y.K."/>
        </authorList>
    </citation>
    <scope>NUCLEOTIDE SEQUENCE [LARGE SCALE GENOMIC DNA]</scope>
    <source>
        <strain evidence="1 2">DSM 23593</strain>
    </source>
</reference>
<keyword evidence="2" id="KW-1185">Reference proteome</keyword>
<comment type="caution">
    <text evidence="1">The sequence shown here is derived from an EMBL/GenBank/DDBJ whole genome shotgun (WGS) entry which is preliminary data.</text>
</comment>
<dbReference type="Proteomes" id="UP000325218">
    <property type="component" value="Unassembled WGS sequence"/>
</dbReference>
<accession>A0A5D0CKP8</accession>
<sequence>MKIFSFGKDHAHPISNFGSKDAFFTKMVKHDNTVHLGCVHIGQGGNLGAHEAPVDQLFIVIQGKGWVSGKEGVAYEIQAGYAAFWEAGEIHSSRSEQGMTAMILESSGLLPQMNEINWCEQ</sequence>
<dbReference type="InterPro" id="IPR014710">
    <property type="entry name" value="RmlC-like_jellyroll"/>
</dbReference>
<dbReference type="Gene3D" id="2.60.120.10">
    <property type="entry name" value="Jelly Rolls"/>
    <property type="match status" value="1"/>
</dbReference>
<dbReference type="InterPro" id="IPR011051">
    <property type="entry name" value="RmlC_Cupin_sf"/>
</dbReference>
<dbReference type="OrthoDB" id="3782397at2"/>
<organism evidence="1 2">
    <name type="scientific">Paenibacillus faecis</name>
    <dbReference type="NCBI Taxonomy" id="862114"/>
    <lineage>
        <taxon>Bacteria</taxon>
        <taxon>Bacillati</taxon>
        <taxon>Bacillota</taxon>
        <taxon>Bacilli</taxon>
        <taxon>Bacillales</taxon>
        <taxon>Paenibacillaceae</taxon>
        <taxon>Paenibacillus</taxon>
    </lineage>
</organism>
<dbReference type="RefSeq" id="WP_148457521.1">
    <property type="nucleotide sequence ID" value="NZ_VSDO01000006.1"/>
</dbReference>
<gene>
    <name evidence="1" type="ORF">FRY98_25500</name>
</gene>
<proteinExistence type="predicted"/>
<evidence type="ECO:0000313" key="1">
    <source>
        <dbReference type="EMBL" id="TYA09965.1"/>
    </source>
</evidence>
<dbReference type="EMBL" id="VSDO01000006">
    <property type="protein sequence ID" value="TYA09965.1"/>
    <property type="molecule type" value="Genomic_DNA"/>
</dbReference>